<proteinExistence type="predicted"/>
<keyword evidence="2" id="KW-1185">Reference proteome</keyword>
<dbReference type="EMBL" id="CAJHIA010000024">
    <property type="protein sequence ID" value="CAD6447106.1"/>
    <property type="molecule type" value="Genomic_DNA"/>
</dbReference>
<gene>
    <name evidence="1" type="ORF">SCLTRI_LOCUS6898</name>
</gene>
<dbReference type="Proteomes" id="UP000624404">
    <property type="component" value="Unassembled WGS sequence"/>
</dbReference>
<sequence length="133" mass="15532">MTIPEFHMGVKGLDQKREEFNDLLVYNLGRKNNVYVCFAINHLLHFSFQNLGRKKVIWVWIDGMNIQLCQLNTPIHSSTFDLCGKMPSHMDANKRAKVWDEELHFIKAGHREMGIMMSLIQTERLFGITVLLQ</sequence>
<organism evidence="1 2">
    <name type="scientific">Sclerotinia trifoliorum</name>
    <dbReference type="NCBI Taxonomy" id="28548"/>
    <lineage>
        <taxon>Eukaryota</taxon>
        <taxon>Fungi</taxon>
        <taxon>Dikarya</taxon>
        <taxon>Ascomycota</taxon>
        <taxon>Pezizomycotina</taxon>
        <taxon>Leotiomycetes</taxon>
        <taxon>Helotiales</taxon>
        <taxon>Sclerotiniaceae</taxon>
        <taxon>Sclerotinia</taxon>
    </lineage>
</organism>
<reference evidence="1" key="1">
    <citation type="submission" date="2020-10" db="EMBL/GenBank/DDBJ databases">
        <authorList>
            <person name="Kusch S."/>
        </authorList>
    </citation>
    <scope>NUCLEOTIDE SEQUENCE</scope>
    <source>
        <strain evidence="1">SwB9</strain>
    </source>
</reference>
<dbReference type="OrthoDB" id="408760at2759"/>
<comment type="caution">
    <text evidence="1">The sequence shown here is derived from an EMBL/GenBank/DDBJ whole genome shotgun (WGS) entry which is preliminary data.</text>
</comment>
<accession>A0A8H2ZQS5</accession>
<dbReference type="AlphaFoldDB" id="A0A8H2ZQS5"/>
<evidence type="ECO:0000313" key="2">
    <source>
        <dbReference type="Proteomes" id="UP000624404"/>
    </source>
</evidence>
<name>A0A8H2ZQS5_9HELO</name>
<evidence type="ECO:0000313" key="1">
    <source>
        <dbReference type="EMBL" id="CAD6447106.1"/>
    </source>
</evidence>
<protein>
    <submittedName>
        <fullName evidence="1">06f8aab5-0990-4f8e-b8b9-c4ac3a48efd3-CDS</fullName>
    </submittedName>
</protein>